<organism evidence="1 2">
    <name type="scientific">Peribacillus frigoritolerans</name>
    <dbReference type="NCBI Taxonomy" id="450367"/>
    <lineage>
        <taxon>Bacteria</taxon>
        <taxon>Bacillati</taxon>
        <taxon>Bacillota</taxon>
        <taxon>Bacilli</taxon>
        <taxon>Bacillales</taxon>
        <taxon>Bacillaceae</taxon>
        <taxon>Peribacillus</taxon>
    </lineage>
</organism>
<comment type="caution">
    <text evidence="1">The sequence shown here is derived from an EMBL/GenBank/DDBJ whole genome shotgun (WGS) entry which is preliminary data.</text>
</comment>
<name>A0A941J353_9BACI</name>
<proteinExistence type="predicted"/>
<gene>
    <name evidence="1" type="ORF">KEH51_19480</name>
</gene>
<dbReference type="AlphaFoldDB" id="A0A941J353"/>
<protein>
    <submittedName>
        <fullName evidence="1">Uncharacterized protein</fullName>
    </submittedName>
</protein>
<evidence type="ECO:0000313" key="2">
    <source>
        <dbReference type="Proteomes" id="UP000680045"/>
    </source>
</evidence>
<evidence type="ECO:0000313" key="1">
    <source>
        <dbReference type="EMBL" id="MBR8645498.1"/>
    </source>
</evidence>
<reference evidence="1" key="1">
    <citation type="submission" date="2021-04" db="EMBL/GenBank/DDBJ databases">
        <title>Whole genome sequencing of Enterococci isolates from hospitalized patients.</title>
        <authorList>
            <person name="Ogoti B.M."/>
            <person name="Onyambu F.G."/>
        </authorList>
    </citation>
    <scope>NUCLEOTIDE SEQUENCE</scope>
    <source>
        <strain evidence="1">242</strain>
    </source>
</reference>
<dbReference type="EMBL" id="JAGTPW010000038">
    <property type="protein sequence ID" value="MBR8645498.1"/>
    <property type="molecule type" value="Genomic_DNA"/>
</dbReference>
<sequence>MSMLSIHDSIQRDQLEMITLDQLGTLKKTHEAQLLPENFSLIPLRLVVELPLKEYFAIVNEILAVGCTIPLLAPISETSPFLGKQLAVKVSFLSVPKWT</sequence>
<dbReference type="Proteomes" id="UP000680045">
    <property type="component" value="Unassembled WGS sequence"/>
</dbReference>
<accession>A0A941J353</accession>